<dbReference type="EMBL" id="JABBNT010000001">
    <property type="protein sequence ID" value="NMM42989.1"/>
    <property type="molecule type" value="Genomic_DNA"/>
</dbReference>
<evidence type="ECO:0000259" key="5">
    <source>
        <dbReference type="Pfam" id="PF09864"/>
    </source>
</evidence>
<keyword evidence="2" id="KW-0472">Membrane</keyword>
<proteinExistence type="predicted"/>
<keyword evidence="3" id="KW-0564">Palmitate</keyword>
<name>A0A7Y0DWN9_9PROT</name>
<evidence type="ECO:0000313" key="7">
    <source>
        <dbReference type="Proteomes" id="UP000539372"/>
    </source>
</evidence>
<keyword evidence="1" id="KW-0732">Signal</keyword>
<feature type="domain" description="C-type lysozyme inhibitor" evidence="5">
    <location>
        <begin position="35"/>
        <end position="97"/>
    </location>
</feature>
<dbReference type="AlphaFoldDB" id="A0A7Y0DWN9"/>
<evidence type="ECO:0000256" key="1">
    <source>
        <dbReference type="ARBA" id="ARBA00022729"/>
    </source>
</evidence>
<keyword evidence="7" id="KW-1185">Reference proteome</keyword>
<organism evidence="6 7">
    <name type="scientific">Pacificispira spongiicola</name>
    <dbReference type="NCBI Taxonomy" id="2729598"/>
    <lineage>
        <taxon>Bacteria</taxon>
        <taxon>Pseudomonadati</taxon>
        <taxon>Pseudomonadota</taxon>
        <taxon>Alphaproteobacteria</taxon>
        <taxon>Rhodospirillales</taxon>
        <taxon>Rhodospirillaceae</taxon>
        <taxon>Pacificispira</taxon>
    </lineage>
</organism>
<protein>
    <submittedName>
        <fullName evidence="6">Lysozyme inhibitor</fullName>
    </submittedName>
</protein>
<dbReference type="RefSeq" id="WP_169623301.1">
    <property type="nucleotide sequence ID" value="NZ_JABBNT010000001.1"/>
</dbReference>
<dbReference type="InterPro" id="IPR018660">
    <property type="entry name" value="MliC"/>
</dbReference>
<dbReference type="Gene3D" id="2.40.128.200">
    <property type="match status" value="1"/>
</dbReference>
<accession>A0A7Y0DWN9</accession>
<dbReference type="Proteomes" id="UP000539372">
    <property type="component" value="Unassembled WGS sequence"/>
</dbReference>
<sequence length="107" mass="11779">MTARLSLPLTVMLMVGACSSKPDGEEAFDGSRWAFTCDEIAFDLQYSRDVERALLEAGGRRYILTQQRTASGARYGDGKGTFVWSKGRQAQFELAGKPYSGCIGRED</sequence>
<reference evidence="6 7" key="1">
    <citation type="submission" date="2020-04" db="EMBL/GenBank/DDBJ databases">
        <title>Rhodospirillaceae bacterium KN72 isolated from deep sea.</title>
        <authorList>
            <person name="Zhang D.-C."/>
        </authorList>
    </citation>
    <scope>NUCLEOTIDE SEQUENCE [LARGE SCALE GENOMIC DNA]</scope>
    <source>
        <strain evidence="6 7">KN72</strain>
    </source>
</reference>
<dbReference type="SUPFAM" id="SSF141488">
    <property type="entry name" value="YdhA-like"/>
    <property type="match status" value="1"/>
</dbReference>
<comment type="caution">
    <text evidence="6">The sequence shown here is derived from an EMBL/GenBank/DDBJ whole genome shotgun (WGS) entry which is preliminary data.</text>
</comment>
<evidence type="ECO:0000256" key="3">
    <source>
        <dbReference type="ARBA" id="ARBA00023139"/>
    </source>
</evidence>
<dbReference type="PROSITE" id="PS51257">
    <property type="entry name" value="PROKAR_LIPOPROTEIN"/>
    <property type="match status" value="1"/>
</dbReference>
<keyword evidence="4" id="KW-0449">Lipoprotein</keyword>
<gene>
    <name evidence="6" type="ORF">HH303_00770</name>
</gene>
<dbReference type="Pfam" id="PF09864">
    <property type="entry name" value="MliC"/>
    <property type="match status" value="1"/>
</dbReference>
<evidence type="ECO:0000313" key="6">
    <source>
        <dbReference type="EMBL" id="NMM42989.1"/>
    </source>
</evidence>
<dbReference type="InterPro" id="IPR036328">
    <property type="entry name" value="MliC_sf"/>
</dbReference>
<evidence type="ECO:0000256" key="4">
    <source>
        <dbReference type="ARBA" id="ARBA00023288"/>
    </source>
</evidence>
<evidence type="ECO:0000256" key="2">
    <source>
        <dbReference type="ARBA" id="ARBA00023136"/>
    </source>
</evidence>